<dbReference type="Gramene" id="Manes.09G017600.1.v8.1">
    <property type="protein sequence ID" value="Manes.09G017600.1.v8.1.CDS"/>
    <property type="gene ID" value="Manes.09G017600.v8.1"/>
</dbReference>
<dbReference type="SUPFAM" id="SSF51069">
    <property type="entry name" value="Carbonic anhydrase"/>
    <property type="match status" value="1"/>
</dbReference>
<dbReference type="PROSITE" id="PS51144">
    <property type="entry name" value="ALPHA_CA_2"/>
    <property type="match status" value="1"/>
</dbReference>
<feature type="signal peptide" evidence="5">
    <location>
        <begin position="1"/>
        <end position="29"/>
    </location>
</feature>
<dbReference type="OrthoDB" id="429145at2759"/>
<dbReference type="AlphaFoldDB" id="A0A2C9V754"/>
<accession>A0A2C9V754</accession>
<organism evidence="7 8">
    <name type="scientific">Manihot esculenta</name>
    <name type="common">Cassava</name>
    <name type="synonym">Jatropha manihot</name>
    <dbReference type="NCBI Taxonomy" id="3983"/>
    <lineage>
        <taxon>Eukaryota</taxon>
        <taxon>Viridiplantae</taxon>
        <taxon>Streptophyta</taxon>
        <taxon>Embryophyta</taxon>
        <taxon>Tracheophyta</taxon>
        <taxon>Spermatophyta</taxon>
        <taxon>Magnoliopsida</taxon>
        <taxon>eudicotyledons</taxon>
        <taxon>Gunneridae</taxon>
        <taxon>Pentapetalae</taxon>
        <taxon>rosids</taxon>
        <taxon>fabids</taxon>
        <taxon>Malpighiales</taxon>
        <taxon>Euphorbiaceae</taxon>
        <taxon>Crotonoideae</taxon>
        <taxon>Manihoteae</taxon>
        <taxon>Manihot</taxon>
    </lineage>
</organism>
<dbReference type="GO" id="GO:0016836">
    <property type="term" value="F:hydro-lyase activity"/>
    <property type="evidence" value="ECO:0000318"/>
    <property type="project" value="GO_Central"/>
</dbReference>
<dbReference type="GO" id="GO:0009570">
    <property type="term" value="C:chloroplast stroma"/>
    <property type="evidence" value="ECO:0007669"/>
    <property type="project" value="UniProtKB-SubCell"/>
</dbReference>
<dbReference type="InterPro" id="IPR023561">
    <property type="entry name" value="Carbonic_anhydrase_a-class"/>
</dbReference>
<evidence type="ECO:0000259" key="6">
    <source>
        <dbReference type="PROSITE" id="PS51144"/>
    </source>
</evidence>
<comment type="caution">
    <text evidence="7">The sequence shown here is derived from an EMBL/GenBank/DDBJ whole genome shotgun (WGS) entry which is preliminary data.</text>
</comment>
<feature type="domain" description="Alpha-carbonic anhydrase" evidence="6">
    <location>
        <begin position="34"/>
        <end position="265"/>
    </location>
</feature>
<dbReference type="InterPro" id="IPR001148">
    <property type="entry name" value="CA_dom"/>
</dbReference>
<evidence type="ECO:0000256" key="1">
    <source>
        <dbReference type="ARBA" id="ARBA00002904"/>
    </source>
</evidence>
<keyword evidence="5" id="KW-0732">Signal</keyword>
<dbReference type="Proteomes" id="UP000091857">
    <property type="component" value="Chromosome 9"/>
</dbReference>
<evidence type="ECO:0000256" key="2">
    <source>
        <dbReference type="ARBA" id="ARBA00004470"/>
    </source>
</evidence>
<sequence length="267" mass="29917">MKNTDAILVFLASLVFLLHSSFPLHFAEAQGNETPYTYIEATGRGPSRRGQLNPELQACGNGRMQSPIDIRLQDVKLAPALGDLPLQYQPAAASIKSLGRVIQVSWKGNAGNIIVNGDRYDLKQCHWHIPTEHAIEGIRYDLELHIVHQNSDGAFAVVAILFKLGRPDQFLSRLLPFIKSVTKEEKDLGIINPRDIGFWSRNYFRYNGSLTAPPCSEGVVWTIFQEVIMVSEEQVNALRDAVDNEFKMNARPIQALNGRSVFLYQAI</sequence>
<evidence type="ECO:0000256" key="5">
    <source>
        <dbReference type="SAM" id="SignalP"/>
    </source>
</evidence>
<name>A0A2C9V754_MANES</name>
<dbReference type="PANTHER" id="PTHR18952">
    <property type="entry name" value="CARBONIC ANHYDRASE"/>
    <property type="match status" value="1"/>
</dbReference>
<comment type="similarity">
    <text evidence="3">Belongs to the alpha-class carbonic anhydrase family.</text>
</comment>
<evidence type="ECO:0000313" key="8">
    <source>
        <dbReference type="Proteomes" id="UP000091857"/>
    </source>
</evidence>
<dbReference type="SMART" id="SM01057">
    <property type="entry name" value="Carb_anhydrase"/>
    <property type="match status" value="1"/>
</dbReference>
<dbReference type="GO" id="GO:0004089">
    <property type="term" value="F:carbonate dehydratase activity"/>
    <property type="evidence" value="ECO:0007669"/>
    <property type="project" value="UniProtKB-EC"/>
</dbReference>
<gene>
    <name evidence="7" type="ORF">MANES_09G017600v8</name>
</gene>
<proteinExistence type="inferred from homology"/>
<dbReference type="PANTHER" id="PTHR18952:SF244">
    <property type="entry name" value="CARBONIC ANHYDRASE"/>
    <property type="match status" value="1"/>
</dbReference>
<feature type="chain" id="PRO_5012474521" description="Alpha-carbonic anhydrase domain-containing protein" evidence="5">
    <location>
        <begin position="30"/>
        <end position="267"/>
    </location>
</feature>
<protein>
    <recommendedName>
        <fullName evidence="6">Alpha-carbonic anhydrase domain-containing protein</fullName>
    </recommendedName>
</protein>
<dbReference type="GO" id="GO:0008270">
    <property type="term" value="F:zinc ion binding"/>
    <property type="evidence" value="ECO:0007669"/>
    <property type="project" value="InterPro"/>
</dbReference>
<dbReference type="STRING" id="3983.A0A2C9V754"/>
<evidence type="ECO:0000256" key="4">
    <source>
        <dbReference type="ARBA" id="ARBA00048348"/>
    </source>
</evidence>
<dbReference type="CDD" id="cd03124">
    <property type="entry name" value="alpha_CA_prokaryotic_like"/>
    <property type="match status" value="1"/>
</dbReference>
<keyword evidence="8" id="KW-1185">Reference proteome</keyword>
<comment type="function">
    <text evidence="1">Reversible hydration of carbon dioxide.</text>
</comment>
<reference evidence="8" key="1">
    <citation type="journal article" date="2016" name="Nat. Biotechnol.">
        <title>Sequencing wild and cultivated cassava and related species reveals extensive interspecific hybridization and genetic diversity.</title>
        <authorList>
            <person name="Bredeson J.V."/>
            <person name="Lyons J.B."/>
            <person name="Prochnik S.E."/>
            <person name="Wu G.A."/>
            <person name="Ha C.M."/>
            <person name="Edsinger-Gonzales E."/>
            <person name="Grimwood J."/>
            <person name="Schmutz J."/>
            <person name="Rabbi I.Y."/>
            <person name="Egesi C."/>
            <person name="Nauluvula P."/>
            <person name="Lebot V."/>
            <person name="Ndunguru J."/>
            <person name="Mkamilo G."/>
            <person name="Bart R.S."/>
            <person name="Setter T.L."/>
            <person name="Gleadow R.M."/>
            <person name="Kulakow P."/>
            <person name="Ferguson M.E."/>
            <person name="Rounsley S."/>
            <person name="Rokhsar D.S."/>
        </authorList>
    </citation>
    <scope>NUCLEOTIDE SEQUENCE [LARGE SCALE GENOMIC DNA]</scope>
    <source>
        <strain evidence="8">cv. AM560-2</strain>
    </source>
</reference>
<dbReference type="InterPro" id="IPR041891">
    <property type="entry name" value="Alpha_CA_prokaryot-like"/>
</dbReference>
<dbReference type="Pfam" id="PF00194">
    <property type="entry name" value="Carb_anhydrase"/>
    <property type="match status" value="1"/>
</dbReference>
<evidence type="ECO:0000256" key="3">
    <source>
        <dbReference type="ARBA" id="ARBA00006365"/>
    </source>
</evidence>
<dbReference type="Gene3D" id="3.10.200.10">
    <property type="entry name" value="Alpha carbonic anhydrase"/>
    <property type="match status" value="1"/>
</dbReference>
<dbReference type="EMBL" id="CM004395">
    <property type="protein sequence ID" value="OAY40380.1"/>
    <property type="molecule type" value="Genomic_DNA"/>
</dbReference>
<evidence type="ECO:0000313" key="7">
    <source>
        <dbReference type="EMBL" id="OAY40380.1"/>
    </source>
</evidence>
<dbReference type="InterPro" id="IPR036398">
    <property type="entry name" value="CA_dom_sf"/>
</dbReference>
<comment type="catalytic activity">
    <reaction evidence="4">
        <text>hydrogencarbonate + H(+) = CO2 + H2O</text>
        <dbReference type="Rhea" id="RHEA:10748"/>
        <dbReference type="ChEBI" id="CHEBI:15377"/>
        <dbReference type="ChEBI" id="CHEBI:15378"/>
        <dbReference type="ChEBI" id="CHEBI:16526"/>
        <dbReference type="ChEBI" id="CHEBI:17544"/>
        <dbReference type="EC" id="4.2.1.1"/>
    </reaction>
</comment>
<comment type="subcellular location">
    <subcellularLocation>
        <location evidence="2">Plastid</location>
        <location evidence="2">Chloroplast stroma</location>
    </subcellularLocation>
</comment>